<name>A0ABP7GWN8_9FLAO</name>
<evidence type="ECO:0008006" key="6">
    <source>
        <dbReference type="Google" id="ProtNLM"/>
    </source>
</evidence>
<keyword evidence="5" id="KW-1185">Reference proteome</keyword>
<evidence type="ECO:0000256" key="1">
    <source>
        <dbReference type="PROSITE-ProRule" id="PRU00339"/>
    </source>
</evidence>
<feature type="signal peptide" evidence="3">
    <location>
        <begin position="1"/>
        <end position="23"/>
    </location>
</feature>
<evidence type="ECO:0000256" key="3">
    <source>
        <dbReference type="SAM" id="SignalP"/>
    </source>
</evidence>
<keyword evidence="2" id="KW-1133">Transmembrane helix</keyword>
<proteinExistence type="predicted"/>
<dbReference type="Proteomes" id="UP001501456">
    <property type="component" value="Unassembled WGS sequence"/>
</dbReference>
<reference evidence="5" key="1">
    <citation type="journal article" date="2019" name="Int. J. Syst. Evol. Microbiol.">
        <title>The Global Catalogue of Microorganisms (GCM) 10K type strain sequencing project: providing services to taxonomists for standard genome sequencing and annotation.</title>
        <authorList>
            <consortium name="The Broad Institute Genomics Platform"/>
            <consortium name="The Broad Institute Genome Sequencing Center for Infectious Disease"/>
            <person name="Wu L."/>
            <person name="Ma J."/>
        </authorList>
    </citation>
    <scope>NUCLEOTIDE SEQUENCE [LARGE SCALE GENOMIC DNA]</scope>
    <source>
        <strain evidence="5">JCM 17525</strain>
    </source>
</reference>
<feature type="repeat" description="TPR" evidence="1">
    <location>
        <begin position="195"/>
        <end position="228"/>
    </location>
</feature>
<evidence type="ECO:0000256" key="2">
    <source>
        <dbReference type="SAM" id="Phobius"/>
    </source>
</evidence>
<evidence type="ECO:0000313" key="4">
    <source>
        <dbReference type="EMBL" id="GAA3776589.1"/>
    </source>
</evidence>
<gene>
    <name evidence="4" type="ORF">GCM10022271_05920</name>
</gene>
<feature type="transmembrane region" description="Helical" evidence="2">
    <location>
        <begin position="344"/>
        <end position="361"/>
    </location>
</feature>
<organism evidence="4 5">
    <name type="scientific">Corallibacter vietnamensis</name>
    <dbReference type="NCBI Taxonomy" id="904130"/>
    <lineage>
        <taxon>Bacteria</taxon>
        <taxon>Pseudomonadati</taxon>
        <taxon>Bacteroidota</taxon>
        <taxon>Flavobacteriia</taxon>
        <taxon>Flavobacteriales</taxon>
        <taxon>Flavobacteriaceae</taxon>
        <taxon>Corallibacter</taxon>
    </lineage>
</organism>
<keyword evidence="1" id="KW-0802">TPR repeat</keyword>
<dbReference type="PROSITE" id="PS50005">
    <property type="entry name" value="TPR"/>
    <property type="match status" value="1"/>
</dbReference>
<feature type="chain" id="PRO_5046611157" description="Tetratricopeptide repeat protein" evidence="3">
    <location>
        <begin position="24"/>
        <end position="385"/>
    </location>
</feature>
<accession>A0ABP7GWN8</accession>
<comment type="caution">
    <text evidence="4">The sequence shown here is derived from an EMBL/GenBank/DDBJ whole genome shotgun (WGS) entry which is preliminary data.</text>
</comment>
<keyword evidence="3" id="KW-0732">Signal</keyword>
<dbReference type="InterPro" id="IPR011990">
    <property type="entry name" value="TPR-like_helical_dom_sf"/>
</dbReference>
<dbReference type="RefSeq" id="WP_344726899.1">
    <property type="nucleotide sequence ID" value="NZ_BAABBI010000001.1"/>
</dbReference>
<protein>
    <recommendedName>
        <fullName evidence="6">Tetratricopeptide repeat protein</fullName>
    </recommendedName>
</protein>
<evidence type="ECO:0000313" key="5">
    <source>
        <dbReference type="Proteomes" id="UP001501456"/>
    </source>
</evidence>
<dbReference type="Gene3D" id="1.25.40.10">
    <property type="entry name" value="Tetratricopeptide repeat domain"/>
    <property type="match status" value="1"/>
</dbReference>
<dbReference type="SUPFAM" id="SSF48452">
    <property type="entry name" value="TPR-like"/>
    <property type="match status" value="2"/>
</dbReference>
<dbReference type="EMBL" id="BAABBI010000001">
    <property type="protein sequence ID" value="GAA3776589.1"/>
    <property type="molecule type" value="Genomic_DNA"/>
</dbReference>
<dbReference type="SMART" id="SM00028">
    <property type="entry name" value="TPR"/>
    <property type="match status" value="4"/>
</dbReference>
<keyword evidence="2" id="KW-0472">Membrane</keyword>
<keyword evidence="2" id="KW-0812">Transmembrane</keyword>
<sequence>MTVKQTYYVLVCVLFFSVHSVFAGDFQKKQVDSLLKANTNTVYDNPNASIEIGLSVYNDDANSIKTKAKALMLVSLAYTSKRDYQKALEYTIKAEELSGQIKDPILNIEILFRTGILYQQLKIFDKSIKFLDQAEELCLAYPEKDSIGFFLGNTYIVKGFIYKDNLNCDIALGFFAKGISEYEMLKGTRQRTNMSIAYYNKGNCYSMLSQYGKAKASFHKSIELAKIENANSLISFAQKGLAEVYTLEGNYVEAIELLHIALIQSKNVGDIILNLGIYKGLFENYLALNQWDEYQKYYNLYLKTQLDIKESERSSISDSIDENYKTYSEKHTETKNHYYNNIKLIFIAGFIVILSIIFIEIKNQKQIKSLKNDIETIQNLKNTSK</sequence>
<dbReference type="InterPro" id="IPR019734">
    <property type="entry name" value="TPR_rpt"/>
</dbReference>